<dbReference type="InterPro" id="IPR000014">
    <property type="entry name" value="PAS"/>
</dbReference>
<gene>
    <name evidence="2" type="ORF">BSTOLATCC_MIC17731</name>
</gene>
<name>A0AAU9J8R9_9CILI</name>
<evidence type="ECO:0000256" key="1">
    <source>
        <dbReference type="SAM" id="Phobius"/>
    </source>
</evidence>
<keyword evidence="1" id="KW-0812">Transmembrane</keyword>
<feature type="transmembrane region" description="Helical" evidence="1">
    <location>
        <begin position="94"/>
        <end position="114"/>
    </location>
</feature>
<comment type="caution">
    <text evidence="2">The sequence shown here is derived from an EMBL/GenBank/DDBJ whole genome shotgun (WGS) entry which is preliminary data.</text>
</comment>
<dbReference type="Proteomes" id="UP001162131">
    <property type="component" value="Unassembled WGS sequence"/>
</dbReference>
<evidence type="ECO:0000313" key="3">
    <source>
        <dbReference type="Proteomes" id="UP001162131"/>
    </source>
</evidence>
<keyword evidence="3" id="KW-1185">Reference proteome</keyword>
<feature type="transmembrane region" description="Helical" evidence="1">
    <location>
        <begin position="39"/>
        <end position="58"/>
    </location>
</feature>
<sequence>MNFNKNIKAKSSTSLDLQRQSFFIFMCASYVCFDSKYAIYHQLICFLLSFLLEIKTIWSLQYFNCIENTIQACKMGSISLTLLIFIFGELLDNSLLILVFTLIFQPILLFYLIFYTLKSYKNTKDYDNSSRNQFDFERKYRLLLINPNPDNKYQILKLFDKQWKMIHFKKNKLFVIWEFNFCIYILNDERLARVKLTKLALCENSFEGNFQEWKVLNWLKNSEGREFPEIKYLEFLQKFGKLKERDEELCYLIIKLQTEFASRAPRIRWLEKLSTKTAKIMQKVNEGYKIDTEKYKNTETVSLYASFLKNILKNYNDSILLEKKRSQIDYTLRKDYYLEKYGSQIGILLISCEQNSFGNIIYLNDMASEILKLSMNEICGNSIFSFIPSSYRISHEKLMKKFVNDSKSVQIPCHNYLFFESQYGFLIECDALIKLTAFYNNCFYLISFNQKQAPRQFALISEEGIIIGHSELFSNCLGCNFQCIKNKNISEIFPFIGMNKLTENLPWVETIKGKDIGLIYIKKIIREEILNVLYVIDNESEIKKIENFNDSCNVKISFTFEQNEDCPQINEIPHENKSEAKKLQILFENVEETSHIECDTDFTQQNQIFSDNKICNPSSLTRSSIYLEQLKNLIFKSKQKIATLKCVLFIVVKNI</sequence>
<dbReference type="InterPro" id="IPR035965">
    <property type="entry name" value="PAS-like_dom_sf"/>
</dbReference>
<evidence type="ECO:0008006" key="4">
    <source>
        <dbReference type="Google" id="ProtNLM"/>
    </source>
</evidence>
<proteinExistence type="predicted"/>
<dbReference type="SUPFAM" id="SSF55785">
    <property type="entry name" value="PYP-like sensor domain (PAS domain)"/>
    <property type="match status" value="1"/>
</dbReference>
<reference evidence="2" key="1">
    <citation type="submission" date="2021-09" db="EMBL/GenBank/DDBJ databases">
        <authorList>
            <consortium name="AG Swart"/>
            <person name="Singh M."/>
            <person name="Singh A."/>
            <person name="Seah K."/>
            <person name="Emmerich C."/>
        </authorList>
    </citation>
    <scope>NUCLEOTIDE SEQUENCE</scope>
    <source>
        <strain evidence="2">ATCC30299</strain>
    </source>
</reference>
<organism evidence="2 3">
    <name type="scientific">Blepharisma stoltei</name>
    <dbReference type="NCBI Taxonomy" id="1481888"/>
    <lineage>
        <taxon>Eukaryota</taxon>
        <taxon>Sar</taxon>
        <taxon>Alveolata</taxon>
        <taxon>Ciliophora</taxon>
        <taxon>Postciliodesmatophora</taxon>
        <taxon>Heterotrichea</taxon>
        <taxon>Heterotrichida</taxon>
        <taxon>Blepharismidae</taxon>
        <taxon>Blepharisma</taxon>
    </lineage>
</organism>
<dbReference type="Gene3D" id="3.30.450.20">
    <property type="entry name" value="PAS domain"/>
    <property type="match status" value="1"/>
</dbReference>
<dbReference type="AlphaFoldDB" id="A0AAU9J8R9"/>
<dbReference type="CDD" id="cd00130">
    <property type="entry name" value="PAS"/>
    <property type="match status" value="1"/>
</dbReference>
<protein>
    <recommendedName>
        <fullName evidence="4">PAS domain-containing protein</fullName>
    </recommendedName>
</protein>
<accession>A0AAU9J8R9</accession>
<feature type="transmembrane region" description="Helical" evidence="1">
    <location>
        <begin position="70"/>
        <end position="88"/>
    </location>
</feature>
<evidence type="ECO:0000313" key="2">
    <source>
        <dbReference type="EMBL" id="CAG9317110.1"/>
    </source>
</evidence>
<keyword evidence="1" id="KW-1133">Transmembrane helix</keyword>
<dbReference type="EMBL" id="CAJZBQ010000017">
    <property type="protein sequence ID" value="CAG9317110.1"/>
    <property type="molecule type" value="Genomic_DNA"/>
</dbReference>
<keyword evidence="1" id="KW-0472">Membrane</keyword>